<name>A0A975SLT3_9RHOO</name>
<evidence type="ECO:0000259" key="4">
    <source>
        <dbReference type="PROSITE" id="PS50883"/>
    </source>
</evidence>
<dbReference type="GO" id="GO:0071732">
    <property type="term" value="P:cellular response to nitric oxide"/>
    <property type="evidence" value="ECO:0007669"/>
    <property type="project" value="UniProtKB-ARBA"/>
</dbReference>
<gene>
    <name evidence="6" type="ORF">Azoinq_12755</name>
</gene>
<organism evidence="6 7">
    <name type="scientific">Azospira inquinata</name>
    <dbReference type="NCBI Taxonomy" id="2785627"/>
    <lineage>
        <taxon>Bacteria</taxon>
        <taxon>Pseudomonadati</taxon>
        <taxon>Pseudomonadota</taxon>
        <taxon>Betaproteobacteria</taxon>
        <taxon>Rhodocyclales</taxon>
        <taxon>Rhodocyclaceae</taxon>
        <taxon>Azospira</taxon>
    </lineage>
</organism>
<dbReference type="AlphaFoldDB" id="A0A975SLT3"/>
<dbReference type="Pfam" id="PF00990">
    <property type="entry name" value="GGDEF"/>
    <property type="match status" value="1"/>
</dbReference>
<dbReference type="KEGG" id="aiq:Azoinq_12755"/>
<evidence type="ECO:0000259" key="2">
    <source>
        <dbReference type="PROSITE" id="PS50112"/>
    </source>
</evidence>
<evidence type="ECO:0000313" key="6">
    <source>
        <dbReference type="EMBL" id="QWT48697.1"/>
    </source>
</evidence>
<dbReference type="NCBIfam" id="TIGR00229">
    <property type="entry name" value="sensory_box"/>
    <property type="match status" value="2"/>
</dbReference>
<dbReference type="EMBL" id="CP064782">
    <property type="protein sequence ID" value="QWT48697.1"/>
    <property type="molecule type" value="Genomic_DNA"/>
</dbReference>
<evidence type="ECO:0000256" key="1">
    <source>
        <dbReference type="ARBA" id="ARBA00051114"/>
    </source>
</evidence>
<dbReference type="InterPro" id="IPR000700">
    <property type="entry name" value="PAS-assoc_C"/>
</dbReference>
<dbReference type="GO" id="GO:0071111">
    <property type="term" value="F:cyclic-guanylate-specific phosphodiesterase activity"/>
    <property type="evidence" value="ECO:0007669"/>
    <property type="project" value="UniProtKB-EC"/>
</dbReference>
<dbReference type="SMART" id="SM00052">
    <property type="entry name" value="EAL"/>
    <property type="match status" value="1"/>
</dbReference>
<dbReference type="NCBIfam" id="TIGR00254">
    <property type="entry name" value="GGDEF"/>
    <property type="match status" value="1"/>
</dbReference>
<feature type="domain" description="PAC" evidence="3">
    <location>
        <begin position="360"/>
        <end position="412"/>
    </location>
</feature>
<dbReference type="Proteomes" id="UP000683428">
    <property type="component" value="Chromosome"/>
</dbReference>
<dbReference type="SMART" id="SM00086">
    <property type="entry name" value="PAC"/>
    <property type="match status" value="2"/>
</dbReference>
<dbReference type="SMART" id="SM00267">
    <property type="entry name" value="GGDEF"/>
    <property type="match status" value="1"/>
</dbReference>
<reference evidence="6" key="1">
    <citation type="submission" date="2020-11" db="EMBL/GenBank/DDBJ databases">
        <title>Azospira inquinata sp. nov.</title>
        <authorList>
            <person name="Moe W.M."/>
            <person name="Mikes M.C."/>
        </authorList>
    </citation>
    <scope>NUCLEOTIDE SEQUENCE</scope>
    <source>
        <strain evidence="6">Azo-3</strain>
    </source>
</reference>
<evidence type="ECO:0000259" key="5">
    <source>
        <dbReference type="PROSITE" id="PS50887"/>
    </source>
</evidence>
<dbReference type="CDD" id="cd00130">
    <property type="entry name" value="PAS"/>
    <property type="match status" value="2"/>
</dbReference>
<dbReference type="Pfam" id="PF13426">
    <property type="entry name" value="PAS_9"/>
    <property type="match status" value="2"/>
</dbReference>
<feature type="domain" description="PAS" evidence="2">
    <location>
        <begin position="287"/>
        <end position="332"/>
    </location>
</feature>
<sequence length="844" mass="94609">MAPERDQVLAPPWEGGATDFELATQLCHALLLGDTPLPLARINQLCRSTLASQEGFLLAFSGDPALDHPLADLAPERREWWAARLTEVRQRPTPLLAADHLVAPLRYQDRLLGILAVAGKPGGYSDFDQRRFGDLAALLAGSLHVRETLRQRQGDLTNAARKMRQQQEILDRIHDSVITMDLAGYITSWNRGAESLFGYTGEEAVGRHILFLYADEETKTLEAEDDLFYNAFMENGSRSFEVRRRKKSGEIFWASITLSLSRDESGTPVGLIGYLVDITDQLAAEEKLRLQAKIFEQNSEAVLVTDREHRVLSANRAFTRITGFTEDQVRGQIPGPWRLAEEDPESVGEIARALAAEGCWHGELRDQRANGETYPAWVSISAVDNGQGELSHYFLVFSDISERKEAERQIHRLAYYDALTGLPNRALLYSLLEQSLAEAHRRKEFGAVLFLDLDRFKAINDSFGHSLADSLLKEVGRRLSSALRDEDMVARLGGDEFVIALFDIVRREDALVVAQKLLHALDAPFTLERNEISLRASIGIAIFPEDGRDAESLIRNADTAMYRAKQSGGGQLFYSQEMNLRSFERLKLENSLRQALEKQQFQLYYQPQVDIASGRIVGAEALIRWQHPEQGLVSPAEFIPLAEETGLISRLGEWVIRAACAQSQAWRAKGHDDLTIAVNVSPRQFRPDLPPFIAEQLRAHGLDGRHLEIEITEGMLMHHSEATLELMHHFQKIGVRLALDDFGTGYSSLSYLKRFPIDNLKIDQSFVRGIPADPNDTAIARAIISMAKNLRLTVIAEGVESPEQLAFLRHAGCDEIQGYLFSPALPPEDFLRLLETTNQQHLPG</sequence>
<feature type="domain" description="PAC" evidence="3">
    <location>
        <begin position="238"/>
        <end position="290"/>
    </location>
</feature>
<evidence type="ECO:0000313" key="7">
    <source>
        <dbReference type="Proteomes" id="UP000683428"/>
    </source>
</evidence>
<dbReference type="InterPro" id="IPR052155">
    <property type="entry name" value="Biofilm_reg_signaling"/>
</dbReference>
<feature type="domain" description="PAS" evidence="2">
    <location>
        <begin position="162"/>
        <end position="236"/>
    </location>
</feature>
<accession>A0A975SLT3</accession>
<dbReference type="PROSITE" id="PS50887">
    <property type="entry name" value="GGDEF"/>
    <property type="match status" value="1"/>
</dbReference>
<dbReference type="FunFam" id="3.20.20.450:FF:000001">
    <property type="entry name" value="Cyclic di-GMP phosphodiesterase yahA"/>
    <property type="match status" value="1"/>
</dbReference>
<dbReference type="Pfam" id="PF00563">
    <property type="entry name" value="EAL"/>
    <property type="match status" value="1"/>
</dbReference>
<dbReference type="InterPro" id="IPR000160">
    <property type="entry name" value="GGDEF_dom"/>
</dbReference>
<dbReference type="InterPro" id="IPR001633">
    <property type="entry name" value="EAL_dom"/>
</dbReference>
<keyword evidence="7" id="KW-1185">Reference proteome</keyword>
<dbReference type="InterPro" id="IPR000014">
    <property type="entry name" value="PAS"/>
</dbReference>
<dbReference type="InterPro" id="IPR001610">
    <property type="entry name" value="PAC"/>
</dbReference>
<comment type="catalytic activity">
    <reaction evidence="1">
        <text>3',3'-c-di-GMP + H2O = 5'-phosphoguanylyl(3'-&gt;5')guanosine + H(+)</text>
        <dbReference type="Rhea" id="RHEA:24902"/>
        <dbReference type="ChEBI" id="CHEBI:15377"/>
        <dbReference type="ChEBI" id="CHEBI:15378"/>
        <dbReference type="ChEBI" id="CHEBI:58754"/>
        <dbReference type="ChEBI" id="CHEBI:58805"/>
        <dbReference type="EC" id="3.1.4.52"/>
    </reaction>
    <physiologicalReaction direction="left-to-right" evidence="1">
        <dbReference type="Rhea" id="RHEA:24903"/>
    </physiologicalReaction>
</comment>
<dbReference type="PANTHER" id="PTHR44757">
    <property type="entry name" value="DIGUANYLATE CYCLASE DGCP"/>
    <property type="match status" value="1"/>
</dbReference>
<dbReference type="PANTHER" id="PTHR44757:SF2">
    <property type="entry name" value="BIOFILM ARCHITECTURE MAINTENANCE PROTEIN MBAA"/>
    <property type="match status" value="1"/>
</dbReference>
<dbReference type="SMART" id="SM00091">
    <property type="entry name" value="PAS"/>
    <property type="match status" value="2"/>
</dbReference>
<feature type="domain" description="GGDEF" evidence="5">
    <location>
        <begin position="444"/>
        <end position="577"/>
    </location>
</feature>
<dbReference type="PROSITE" id="PS50113">
    <property type="entry name" value="PAC"/>
    <property type="match status" value="2"/>
</dbReference>
<feature type="domain" description="EAL" evidence="4">
    <location>
        <begin position="585"/>
        <end position="838"/>
    </location>
</feature>
<dbReference type="CDD" id="cd01949">
    <property type="entry name" value="GGDEF"/>
    <property type="match status" value="1"/>
</dbReference>
<dbReference type="PROSITE" id="PS50112">
    <property type="entry name" value="PAS"/>
    <property type="match status" value="2"/>
</dbReference>
<dbReference type="FunFam" id="3.30.70.270:FF:000001">
    <property type="entry name" value="Diguanylate cyclase domain protein"/>
    <property type="match status" value="1"/>
</dbReference>
<dbReference type="PROSITE" id="PS50883">
    <property type="entry name" value="EAL"/>
    <property type="match status" value="1"/>
</dbReference>
<dbReference type="RefSeq" id="WP_216128514.1">
    <property type="nucleotide sequence ID" value="NZ_CP064782.1"/>
</dbReference>
<protein>
    <submittedName>
        <fullName evidence="6">EAL domain-containing protein</fullName>
    </submittedName>
</protein>
<evidence type="ECO:0000259" key="3">
    <source>
        <dbReference type="PROSITE" id="PS50113"/>
    </source>
</evidence>
<proteinExistence type="predicted"/>
<dbReference type="CDD" id="cd01948">
    <property type="entry name" value="EAL"/>
    <property type="match status" value="1"/>
</dbReference>